<dbReference type="InterPro" id="IPR036388">
    <property type="entry name" value="WH-like_DNA-bd_sf"/>
</dbReference>
<evidence type="ECO:0000256" key="4">
    <source>
        <dbReference type="ARBA" id="ARBA00023163"/>
    </source>
</evidence>
<keyword evidence="2" id="KW-0805">Transcription regulation</keyword>
<dbReference type="PANTHER" id="PTHR34294">
    <property type="entry name" value="TRANSCRIPTIONAL REGULATOR-RELATED"/>
    <property type="match status" value="1"/>
</dbReference>
<dbReference type="InterPro" id="IPR051054">
    <property type="entry name" value="SorC_transcr_regulators"/>
</dbReference>
<dbReference type="PANTHER" id="PTHR34294:SF1">
    <property type="entry name" value="TRANSCRIPTIONAL REGULATOR LSRR"/>
    <property type="match status" value="1"/>
</dbReference>
<evidence type="ECO:0000256" key="1">
    <source>
        <dbReference type="ARBA" id="ARBA00010466"/>
    </source>
</evidence>
<dbReference type="Gene3D" id="1.10.10.10">
    <property type="entry name" value="Winged helix-like DNA-binding domain superfamily/Winged helix DNA-binding domain"/>
    <property type="match status" value="1"/>
</dbReference>
<evidence type="ECO:0000313" key="6">
    <source>
        <dbReference type="EMBL" id="MBB3977266.1"/>
    </source>
</evidence>
<dbReference type="GO" id="GO:0030246">
    <property type="term" value="F:carbohydrate binding"/>
    <property type="evidence" value="ECO:0007669"/>
    <property type="project" value="InterPro"/>
</dbReference>
<dbReference type="RefSeq" id="WP_183804510.1">
    <property type="nucleotide sequence ID" value="NZ_JACIEE010000005.1"/>
</dbReference>
<name>A0A7W6GIS0_9HYPH</name>
<dbReference type="CDD" id="cd00093">
    <property type="entry name" value="HTH_XRE"/>
    <property type="match status" value="1"/>
</dbReference>
<dbReference type="SUPFAM" id="SSF100950">
    <property type="entry name" value="NagB/RpiA/CoA transferase-like"/>
    <property type="match status" value="1"/>
</dbReference>
<keyword evidence="3 6" id="KW-0238">DNA-binding</keyword>
<comment type="similarity">
    <text evidence="1">Belongs to the SorC transcriptional regulatory family.</text>
</comment>
<comment type="caution">
    <text evidence="6">The sequence shown here is derived from an EMBL/GenBank/DDBJ whole genome shotgun (WGS) entry which is preliminary data.</text>
</comment>
<dbReference type="Gene3D" id="3.40.50.1360">
    <property type="match status" value="1"/>
</dbReference>
<keyword evidence="4" id="KW-0804">Transcription</keyword>
<gene>
    <name evidence="6" type="ORF">GGQ64_002472</name>
</gene>
<dbReference type="AlphaFoldDB" id="A0A7W6GIS0"/>
<dbReference type="Pfam" id="PF04198">
    <property type="entry name" value="Sugar-bind"/>
    <property type="match status" value="1"/>
</dbReference>
<dbReference type="InterPro" id="IPR007324">
    <property type="entry name" value="Sugar-bd_dom_put"/>
</dbReference>
<reference evidence="6 7" key="1">
    <citation type="submission" date="2020-08" db="EMBL/GenBank/DDBJ databases">
        <title>Genomic Encyclopedia of Type Strains, Phase IV (KMG-IV): sequencing the most valuable type-strain genomes for metagenomic binning, comparative biology and taxonomic classification.</title>
        <authorList>
            <person name="Goeker M."/>
        </authorList>
    </citation>
    <scope>NUCLEOTIDE SEQUENCE [LARGE SCALE GENOMIC DNA]</scope>
    <source>
        <strain evidence="6 7">DSM 100211</strain>
    </source>
</reference>
<proteinExistence type="inferred from homology"/>
<feature type="domain" description="Sugar-binding" evidence="5">
    <location>
        <begin position="69"/>
        <end position="320"/>
    </location>
</feature>
<evidence type="ECO:0000313" key="7">
    <source>
        <dbReference type="Proteomes" id="UP000574761"/>
    </source>
</evidence>
<sequence>MTKLRRGTHTAYSESASLRLRAAWLYYNQGLTQKDVAEKLGIGRTTVIRMLDEALKRGEVQIWIGEGVGDCIELATRLERAYGLDEAIVVPAAETAEGTAKGLGLALGQFLTEVIPDDCTVGVGWGRTLTASLASFRPARRERVKVVSLLGGVVEAHHINPIEYSWRIASQLGAECYLFLAPLIVDSRETKRSLIEKCGLKPLFELAENMDIAVVSCGDIGPDSTSLSRGFLPPTVLKELVAAGCVCDTMCNFLDAEGRTIDHPIRDRVMSIDLDTVKKANHIVLVSGGAHRAPAIRATIRRVGCNTLITDEGAAASLLKLAEAQAA</sequence>
<accession>A0A7W6GIS0</accession>
<dbReference type="Pfam" id="PF13384">
    <property type="entry name" value="HTH_23"/>
    <property type="match status" value="1"/>
</dbReference>
<dbReference type="EMBL" id="JACIEE010000005">
    <property type="protein sequence ID" value="MBB3977266.1"/>
    <property type="molecule type" value="Genomic_DNA"/>
</dbReference>
<protein>
    <submittedName>
        <fullName evidence="6">DNA-binding transcriptional regulator LsrR (DeoR family)</fullName>
    </submittedName>
</protein>
<dbReference type="InterPro" id="IPR001387">
    <property type="entry name" value="Cro/C1-type_HTH"/>
</dbReference>
<organism evidence="6 7">
    <name type="scientific">Mycoplana azooxidifex</name>
    <dbReference type="NCBI Taxonomy" id="1636188"/>
    <lineage>
        <taxon>Bacteria</taxon>
        <taxon>Pseudomonadati</taxon>
        <taxon>Pseudomonadota</taxon>
        <taxon>Alphaproteobacteria</taxon>
        <taxon>Hyphomicrobiales</taxon>
        <taxon>Rhizobiaceae</taxon>
        <taxon>Mycoplana</taxon>
    </lineage>
</organism>
<evidence type="ECO:0000256" key="3">
    <source>
        <dbReference type="ARBA" id="ARBA00023125"/>
    </source>
</evidence>
<dbReference type="InterPro" id="IPR037171">
    <property type="entry name" value="NagB/RpiA_transferase-like"/>
</dbReference>
<evidence type="ECO:0000259" key="5">
    <source>
        <dbReference type="Pfam" id="PF04198"/>
    </source>
</evidence>
<dbReference type="GO" id="GO:0003677">
    <property type="term" value="F:DNA binding"/>
    <property type="evidence" value="ECO:0007669"/>
    <property type="project" value="UniProtKB-KW"/>
</dbReference>
<keyword evidence="7" id="KW-1185">Reference proteome</keyword>
<dbReference type="Proteomes" id="UP000574761">
    <property type="component" value="Unassembled WGS sequence"/>
</dbReference>
<evidence type="ECO:0000256" key="2">
    <source>
        <dbReference type="ARBA" id="ARBA00023015"/>
    </source>
</evidence>